<accession>A0A5P2URF3</accession>
<dbReference type="KEGG" id="ssub:CP968_28715"/>
<proteinExistence type="inferred from homology"/>
<dbReference type="GO" id="GO:0016301">
    <property type="term" value="F:kinase activity"/>
    <property type="evidence" value="ECO:0007669"/>
    <property type="project" value="UniProtKB-KW"/>
</dbReference>
<sequence>MDPVHRSRPWSRTAGGVARRRPLGRRAVPAGAPSRERPACRRGRPTVHCVIDGSEPPAAPPALPGDGAAWLPVTTGESGAAVFRSADGTRYAKCVAARDAEELEAERDRVAWLSGHGVPGPQVLDWQTGSAGARLVTSAVPGVPADQVSAADLLAAWERIAAAVRGLHDVPVRQCPFRRDVDGMVAVARDVVARGAVNPAFLSTGQQRTPPAELLARLVPQLPLRREQEAADAVVCHGDLCLPNIVLDPRTLDVSGFIDLGRLGRADRHADLALLLADARHSWKDEERARAADTAFAESYGVVLDHDRLRFYLHLDPLTWPRRPSSPPAGAA</sequence>
<dbReference type="InterPro" id="IPR011009">
    <property type="entry name" value="Kinase-like_dom_sf"/>
</dbReference>
<dbReference type="GO" id="GO:0016773">
    <property type="term" value="F:phosphotransferase activity, alcohol group as acceptor"/>
    <property type="evidence" value="ECO:0007669"/>
    <property type="project" value="InterPro"/>
</dbReference>
<dbReference type="PANTHER" id="PTHR21310:SF41">
    <property type="entry name" value="3'-PHOSPHOTRANSFERASE, PUTATIVE-RELATED"/>
    <property type="match status" value="1"/>
</dbReference>
<evidence type="ECO:0000256" key="7">
    <source>
        <dbReference type="SAM" id="MobiDB-lite"/>
    </source>
</evidence>
<evidence type="ECO:0000256" key="5">
    <source>
        <dbReference type="ARBA" id="ARBA00022840"/>
    </source>
</evidence>
<dbReference type="GO" id="GO:0046677">
    <property type="term" value="P:response to antibiotic"/>
    <property type="evidence" value="ECO:0007669"/>
    <property type="project" value="UniProtKB-KW"/>
</dbReference>
<dbReference type="AlphaFoldDB" id="A0A5P2URF3"/>
<dbReference type="NCBIfam" id="NF032896">
    <property type="entry name" value="APH_3pp"/>
    <property type="match status" value="1"/>
</dbReference>
<dbReference type="Gene3D" id="3.30.200.20">
    <property type="entry name" value="Phosphorylase Kinase, domain 1"/>
    <property type="match status" value="1"/>
</dbReference>
<dbReference type="Proteomes" id="UP000326831">
    <property type="component" value="Chromosome"/>
</dbReference>
<keyword evidence="4" id="KW-0418">Kinase</keyword>
<protein>
    <submittedName>
        <fullName evidence="9">APH(3'') family aminoglycoside O-phosphotransferase</fullName>
    </submittedName>
</protein>
<keyword evidence="6" id="KW-0046">Antibiotic resistance</keyword>
<evidence type="ECO:0000256" key="1">
    <source>
        <dbReference type="ARBA" id="ARBA00006219"/>
    </source>
</evidence>
<organism evidence="9 10">
    <name type="scientific">Streptomyces subrutilus</name>
    <dbReference type="NCBI Taxonomy" id="36818"/>
    <lineage>
        <taxon>Bacteria</taxon>
        <taxon>Bacillati</taxon>
        <taxon>Actinomycetota</taxon>
        <taxon>Actinomycetes</taxon>
        <taxon>Kitasatosporales</taxon>
        <taxon>Streptomycetaceae</taxon>
        <taxon>Streptomyces</taxon>
    </lineage>
</organism>
<dbReference type="SUPFAM" id="SSF56112">
    <property type="entry name" value="Protein kinase-like (PK-like)"/>
    <property type="match status" value="1"/>
</dbReference>
<keyword evidence="3" id="KW-0547">Nucleotide-binding</keyword>
<keyword evidence="10" id="KW-1185">Reference proteome</keyword>
<keyword evidence="5" id="KW-0067">ATP-binding</keyword>
<dbReference type="Gene3D" id="3.90.1200.10">
    <property type="match status" value="1"/>
</dbReference>
<reference evidence="9 10" key="1">
    <citation type="submission" date="2017-09" db="EMBL/GenBank/DDBJ databases">
        <authorList>
            <person name="Lee N."/>
            <person name="Cho B.-K."/>
        </authorList>
    </citation>
    <scope>NUCLEOTIDE SEQUENCE [LARGE SCALE GENOMIC DNA]</scope>
    <source>
        <strain evidence="9 10">ATCC 27467</strain>
    </source>
</reference>
<dbReference type="PANTHER" id="PTHR21310">
    <property type="entry name" value="AMINOGLYCOSIDE PHOSPHOTRANSFERASE-RELATED-RELATED"/>
    <property type="match status" value="1"/>
</dbReference>
<evidence type="ECO:0000259" key="8">
    <source>
        <dbReference type="Pfam" id="PF01636"/>
    </source>
</evidence>
<dbReference type="InterPro" id="IPR051678">
    <property type="entry name" value="AGP_Transferase"/>
</dbReference>
<dbReference type="EMBL" id="CP023701">
    <property type="protein sequence ID" value="QEU81738.1"/>
    <property type="molecule type" value="Genomic_DNA"/>
</dbReference>
<dbReference type="OrthoDB" id="3806873at2"/>
<dbReference type="Pfam" id="PF01636">
    <property type="entry name" value="APH"/>
    <property type="match status" value="1"/>
</dbReference>
<name>A0A5P2URF3_9ACTN</name>
<feature type="region of interest" description="Disordered" evidence="7">
    <location>
        <begin position="1"/>
        <end position="43"/>
    </location>
</feature>
<keyword evidence="2 9" id="KW-0808">Transferase</keyword>
<comment type="similarity">
    <text evidence="1">Belongs to the aminoglycoside phosphotransferase family.</text>
</comment>
<evidence type="ECO:0000313" key="9">
    <source>
        <dbReference type="EMBL" id="QEU81738.1"/>
    </source>
</evidence>
<evidence type="ECO:0000256" key="3">
    <source>
        <dbReference type="ARBA" id="ARBA00022741"/>
    </source>
</evidence>
<dbReference type="InterPro" id="IPR002575">
    <property type="entry name" value="Aminoglycoside_PTrfase"/>
</dbReference>
<evidence type="ECO:0000256" key="6">
    <source>
        <dbReference type="ARBA" id="ARBA00023251"/>
    </source>
</evidence>
<dbReference type="GO" id="GO:0005524">
    <property type="term" value="F:ATP binding"/>
    <property type="evidence" value="ECO:0007669"/>
    <property type="project" value="UniProtKB-KW"/>
</dbReference>
<feature type="domain" description="Aminoglycoside phosphotransferase" evidence="8">
    <location>
        <begin position="72"/>
        <end position="312"/>
    </location>
</feature>
<gene>
    <name evidence="9" type="primary">aph(3'')</name>
    <name evidence="9" type="ORF">CP968_28715</name>
</gene>
<evidence type="ECO:0000256" key="2">
    <source>
        <dbReference type="ARBA" id="ARBA00022679"/>
    </source>
</evidence>
<dbReference type="InterPro" id="IPR024165">
    <property type="entry name" value="Kan/Strep_kinase"/>
</dbReference>
<evidence type="ECO:0000256" key="4">
    <source>
        <dbReference type="ARBA" id="ARBA00022777"/>
    </source>
</evidence>
<evidence type="ECO:0000313" key="10">
    <source>
        <dbReference type="Proteomes" id="UP000326831"/>
    </source>
</evidence>
<dbReference type="CDD" id="cd05150">
    <property type="entry name" value="APH"/>
    <property type="match status" value="1"/>
</dbReference>